<organism evidence="1 2">
    <name type="scientific">Blautia obeum A2-162</name>
    <dbReference type="NCBI Taxonomy" id="657314"/>
    <lineage>
        <taxon>Bacteria</taxon>
        <taxon>Bacillati</taxon>
        <taxon>Bacillota</taxon>
        <taxon>Clostridia</taxon>
        <taxon>Lachnospirales</taxon>
        <taxon>Lachnospiraceae</taxon>
        <taxon>Blautia</taxon>
    </lineage>
</organism>
<evidence type="ECO:0000313" key="1">
    <source>
        <dbReference type="EMBL" id="CBL21917.1"/>
    </source>
</evidence>
<dbReference type="Proteomes" id="UP000008955">
    <property type="component" value="Chromosome"/>
</dbReference>
<name>D4LWB4_9FIRM</name>
<dbReference type="HOGENOM" id="CLU_3434924_0_0_9"/>
<reference evidence="1 2" key="2">
    <citation type="submission" date="2010-03" db="EMBL/GenBank/DDBJ databases">
        <authorList>
            <person name="Pajon A."/>
        </authorList>
    </citation>
    <scope>NUCLEOTIDE SEQUENCE [LARGE SCALE GENOMIC DNA]</scope>
    <source>
        <strain evidence="1 2">A2-162</strain>
    </source>
</reference>
<sequence length="14" mass="1737">MKENSVKKECQEKR</sequence>
<gene>
    <name evidence="1" type="ORF">CK5_02940</name>
</gene>
<reference evidence="1 2" key="1">
    <citation type="submission" date="2010-03" db="EMBL/GenBank/DDBJ databases">
        <title>The genome sequence of Ruminococcus obeum A2-162.</title>
        <authorList>
            <consortium name="metaHIT consortium -- http://www.metahit.eu/"/>
            <person name="Pajon A."/>
            <person name="Turner K."/>
            <person name="Parkhill J."/>
            <person name="Duncan S."/>
            <person name="Flint H."/>
        </authorList>
    </citation>
    <scope>NUCLEOTIDE SEQUENCE [LARGE SCALE GENOMIC DNA]</scope>
    <source>
        <strain evidence="1 2">A2-162</strain>
    </source>
</reference>
<proteinExistence type="predicted"/>
<evidence type="ECO:0000313" key="2">
    <source>
        <dbReference type="Proteomes" id="UP000008955"/>
    </source>
</evidence>
<dbReference type="EMBL" id="FP929054">
    <property type="protein sequence ID" value="CBL21917.1"/>
    <property type="molecule type" value="Genomic_DNA"/>
</dbReference>
<accession>D4LWB4</accession>
<keyword evidence="2" id="KW-1185">Reference proteome</keyword>
<protein>
    <submittedName>
        <fullName evidence="1">Uncharacterized protein</fullName>
    </submittedName>
</protein>
<dbReference type="KEGG" id="rob:CK5_02940"/>